<evidence type="ECO:0000313" key="2">
    <source>
        <dbReference type="Proteomes" id="UP001501442"/>
    </source>
</evidence>
<comment type="caution">
    <text evidence="1">The sequence shown here is derived from an EMBL/GenBank/DDBJ whole genome shotgun (WGS) entry which is preliminary data.</text>
</comment>
<dbReference type="Proteomes" id="UP001501442">
    <property type="component" value="Unassembled WGS sequence"/>
</dbReference>
<gene>
    <name evidence="1" type="ORF">GCM10023196_053990</name>
</gene>
<organism evidence="1 2">
    <name type="scientific">Actinoallomurus vinaceus</name>
    <dbReference type="NCBI Taxonomy" id="1080074"/>
    <lineage>
        <taxon>Bacteria</taxon>
        <taxon>Bacillati</taxon>
        <taxon>Actinomycetota</taxon>
        <taxon>Actinomycetes</taxon>
        <taxon>Streptosporangiales</taxon>
        <taxon>Thermomonosporaceae</taxon>
        <taxon>Actinoallomurus</taxon>
    </lineage>
</organism>
<proteinExistence type="predicted"/>
<evidence type="ECO:0000313" key="1">
    <source>
        <dbReference type="EMBL" id="GAA4630085.1"/>
    </source>
</evidence>
<dbReference type="RefSeq" id="WP_345433816.1">
    <property type="nucleotide sequence ID" value="NZ_BAABHK010000008.1"/>
</dbReference>
<accession>A0ABP8UIV4</accession>
<dbReference type="EMBL" id="BAABHK010000008">
    <property type="protein sequence ID" value="GAA4630085.1"/>
    <property type="molecule type" value="Genomic_DNA"/>
</dbReference>
<keyword evidence="2" id="KW-1185">Reference proteome</keyword>
<reference evidence="2" key="1">
    <citation type="journal article" date="2019" name="Int. J. Syst. Evol. Microbiol.">
        <title>The Global Catalogue of Microorganisms (GCM) 10K type strain sequencing project: providing services to taxonomists for standard genome sequencing and annotation.</title>
        <authorList>
            <consortium name="The Broad Institute Genomics Platform"/>
            <consortium name="The Broad Institute Genome Sequencing Center for Infectious Disease"/>
            <person name="Wu L."/>
            <person name="Ma J."/>
        </authorList>
    </citation>
    <scope>NUCLEOTIDE SEQUENCE [LARGE SCALE GENOMIC DNA]</scope>
    <source>
        <strain evidence="2">JCM 17939</strain>
    </source>
</reference>
<name>A0ABP8UIV4_9ACTN</name>
<sequence>MNQILDEALTEVYAALDGLLTLPTGEALRQLREGIEITDRIGVRLGVDGKQGAA</sequence>
<protein>
    <submittedName>
        <fullName evidence="1">Uncharacterized protein</fullName>
    </submittedName>
</protein>